<organism evidence="2 3">
    <name type="scientific">Hippocampus comes</name>
    <name type="common">Tiger tail seahorse</name>
    <dbReference type="NCBI Taxonomy" id="109280"/>
    <lineage>
        <taxon>Eukaryota</taxon>
        <taxon>Metazoa</taxon>
        <taxon>Chordata</taxon>
        <taxon>Craniata</taxon>
        <taxon>Vertebrata</taxon>
        <taxon>Euteleostomi</taxon>
        <taxon>Actinopterygii</taxon>
        <taxon>Neopterygii</taxon>
        <taxon>Teleostei</taxon>
        <taxon>Neoteleostei</taxon>
        <taxon>Acanthomorphata</taxon>
        <taxon>Syngnathiaria</taxon>
        <taxon>Syngnathiformes</taxon>
        <taxon>Syngnathoidei</taxon>
        <taxon>Syngnathidae</taxon>
        <taxon>Hippocampus</taxon>
    </lineage>
</organism>
<dbReference type="InterPro" id="IPR004148">
    <property type="entry name" value="BAR_dom"/>
</dbReference>
<reference evidence="2" key="2">
    <citation type="submission" date="2025-09" db="UniProtKB">
        <authorList>
            <consortium name="Ensembl"/>
        </authorList>
    </citation>
    <scope>IDENTIFICATION</scope>
</reference>
<dbReference type="GeneTree" id="ENSGT00940000154737"/>
<dbReference type="SUPFAM" id="SSF103657">
    <property type="entry name" value="BAR/IMD domain-like"/>
    <property type="match status" value="1"/>
</dbReference>
<name>A0A3Q2Y3J2_HIPCM</name>
<dbReference type="Ensembl" id="ENSHCOT00000001950.1">
    <property type="protein sequence ID" value="ENSHCOP00000007461.1"/>
    <property type="gene ID" value="ENSHCOG00000009495.1"/>
</dbReference>
<evidence type="ECO:0000259" key="1">
    <source>
        <dbReference type="Pfam" id="PF03114"/>
    </source>
</evidence>
<dbReference type="InterPro" id="IPR027267">
    <property type="entry name" value="AH/BAR_dom_sf"/>
</dbReference>
<dbReference type="GO" id="GO:0005737">
    <property type="term" value="C:cytoplasm"/>
    <property type="evidence" value="ECO:0007669"/>
    <property type="project" value="InterPro"/>
</dbReference>
<sequence length="62" mass="7044">MSCLKCFCEIKKWFSMVSEKVGGAEGTKLDEDFKDLERRADVTSKAVVEVINKTTEYLQPNP</sequence>
<proteinExistence type="predicted"/>
<dbReference type="Pfam" id="PF03114">
    <property type="entry name" value="BAR"/>
    <property type="match status" value="1"/>
</dbReference>
<dbReference type="STRING" id="109280.ENSHCOP00000007461"/>
<evidence type="ECO:0000313" key="2">
    <source>
        <dbReference type="Ensembl" id="ENSHCOP00000007461.1"/>
    </source>
</evidence>
<accession>A0A3Q2Y3J2</accession>
<feature type="domain" description="BAR" evidence="1">
    <location>
        <begin position="10"/>
        <end position="62"/>
    </location>
</feature>
<protein>
    <recommendedName>
        <fullName evidence="1">BAR domain-containing protein</fullName>
    </recommendedName>
</protein>
<evidence type="ECO:0000313" key="3">
    <source>
        <dbReference type="Proteomes" id="UP000264820"/>
    </source>
</evidence>
<reference evidence="2" key="1">
    <citation type="submission" date="2025-08" db="UniProtKB">
        <authorList>
            <consortium name="Ensembl"/>
        </authorList>
    </citation>
    <scope>IDENTIFICATION</scope>
</reference>
<dbReference type="AlphaFoldDB" id="A0A3Q2Y3J2"/>
<dbReference type="Proteomes" id="UP000264820">
    <property type="component" value="Unplaced"/>
</dbReference>
<dbReference type="Gene3D" id="1.20.1270.60">
    <property type="entry name" value="Arfaptin homology (AH) domain/BAR domain"/>
    <property type="match status" value="1"/>
</dbReference>
<keyword evidence="3" id="KW-1185">Reference proteome</keyword>
<dbReference type="OMA" id="LYHRMSE"/>